<proteinExistence type="predicted"/>
<comment type="caution">
    <text evidence="2">The sequence shown here is derived from an EMBL/GenBank/DDBJ whole genome shotgun (WGS) entry which is preliminary data.</text>
</comment>
<dbReference type="Proteomes" id="UP000230233">
    <property type="component" value="Chromosome V"/>
</dbReference>
<name>A0A2G5TTU4_9PELO</name>
<organism evidence="2 3">
    <name type="scientific">Caenorhabditis nigoni</name>
    <dbReference type="NCBI Taxonomy" id="1611254"/>
    <lineage>
        <taxon>Eukaryota</taxon>
        <taxon>Metazoa</taxon>
        <taxon>Ecdysozoa</taxon>
        <taxon>Nematoda</taxon>
        <taxon>Chromadorea</taxon>
        <taxon>Rhabditida</taxon>
        <taxon>Rhabditina</taxon>
        <taxon>Rhabditomorpha</taxon>
        <taxon>Rhabditoidea</taxon>
        <taxon>Rhabditidae</taxon>
        <taxon>Peloderinae</taxon>
        <taxon>Caenorhabditis</taxon>
    </lineage>
</organism>
<keyword evidence="3" id="KW-1185">Reference proteome</keyword>
<gene>
    <name evidence="2" type="primary">Cnig_chr_V.g21874</name>
    <name evidence="2" type="ORF">B9Z55_021874</name>
</gene>
<evidence type="ECO:0000313" key="2">
    <source>
        <dbReference type="EMBL" id="PIC30730.1"/>
    </source>
</evidence>
<reference evidence="3" key="1">
    <citation type="submission" date="2017-10" db="EMBL/GenBank/DDBJ databases">
        <title>Rapid genome shrinkage in a self-fertile nematode reveals novel sperm competition proteins.</title>
        <authorList>
            <person name="Yin D."/>
            <person name="Schwarz E.M."/>
            <person name="Thomas C.G."/>
            <person name="Felde R.L."/>
            <person name="Korf I.F."/>
            <person name="Cutter A.D."/>
            <person name="Schartner C.M."/>
            <person name="Ralston E.J."/>
            <person name="Meyer B.J."/>
            <person name="Haag E.S."/>
        </authorList>
    </citation>
    <scope>NUCLEOTIDE SEQUENCE [LARGE SCALE GENOMIC DNA]</scope>
    <source>
        <strain evidence="3">JU1422</strain>
    </source>
</reference>
<evidence type="ECO:0000256" key="1">
    <source>
        <dbReference type="SAM" id="MobiDB-lite"/>
    </source>
</evidence>
<accession>A0A2G5TTU4</accession>
<feature type="compositionally biased region" description="Basic and acidic residues" evidence="1">
    <location>
        <begin position="48"/>
        <end position="60"/>
    </location>
</feature>
<protein>
    <submittedName>
        <fullName evidence="2">Uncharacterized protein</fullName>
    </submittedName>
</protein>
<feature type="region of interest" description="Disordered" evidence="1">
    <location>
        <begin position="1"/>
        <end position="83"/>
    </location>
</feature>
<dbReference type="AlphaFoldDB" id="A0A2G5TTU4"/>
<evidence type="ECO:0000313" key="3">
    <source>
        <dbReference type="Proteomes" id="UP000230233"/>
    </source>
</evidence>
<feature type="compositionally biased region" description="Polar residues" evidence="1">
    <location>
        <begin position="1"/>
        <end position="10"/>
    </location>
</feature>
<dbReference type="EMBL" id="PDUG01000005">
    <property type="protein sequence ID" value="PIC30730.1"/>
    <property type="molecule type" value="Genomic_DNA"/>
</dbReference>
<sequence length="83" mass="9115">MMTSTGSEVASSEHQEDLETRKRTEDLDVVENDVLVARESSEDSGSLIKDREPSSKEDSPARTSRTTPTSFATSAARTRRPIS</sequence>
<feature type="compositionally biased region" description="Low complexity" evidence="1">
    <location>
        <begin position="61"/>
        <end position="76"/>
    </location>
</feature>
<feature type="compositionally biased region" description="Basic and acidic residues" evidence="1">
    <location>
        <begin position="11"/>
        <end position="26"/>
    </location>
</feature>